<accession>A0A0F4QH72</accession>
<dbReference type="Gene3D" id="2.40.160.50">
    <property type="entry name" value="membrane protein fhac: a member of the omp85/tpsb transporter family"/>
    <property type="match status" value="1"/>
</dbReference>
<dbReference type="PANTHER" id="PTHR12815:SF47">
    <property type="entry name" value="TRANSLOCATION AND ASSEMBLY MODULE SUBUNIT TAMA"/>
    <property type="match status" value="1"/>
</dbReference>
<keyword evidence="8" id="KW-0998">Cell outer membrane</keyword>
<organism evidence="14 15">
    <name type="scientific">Pseudoalteromonas rubra</name>
    <dbReference type="NCBI Taxonomy" id="43658"/>
    <lineage>
        <taxon>Bacteria</taxon>
        <taxon>Pseudomonadati</taxon>
        <taxon>Pseudomonadota</taxon>
        <taxon>Gammaproteobacteria</taxon>
        <taxon>Alteromonadales</taxon>
        <taxon>Pseudoalteromonadaceae</taxon>
        <taxon>Pseudoalteromonas</taxon>
    </lineage>
</organism>
<feature type="signal peptide" evidence="11">
    <location>
        <begin position="1"/>
        <end position="21"/>
    </location>
</feature>
<feature type="chain" id="PRO_5002475523" description="Translocation and assembly module subunit TamA" evidence="11">
    <location>
        <begin position="22"/>
        <end position="578"/>
    </location>
</feature>
<dbReference type="GO" id="GO:0009279">
    <property type="term" value="C:cell outer membrane"/>
    <property type="evidence" value="ECO:0007669"/>
    <property type="project" value="UniProtKB-SubCell"/>
</dbReference>
<dbReference type="InterPro" id="IPR000184">
    <property type="entry name" value="Bac_surfAg_D15"/>
</dbReference>
<keyword evidence="6 11" id="KW-0732">Signal</keyword>
<feature type="domain" description="Bacterial surface antigen (D15)" evidence="12">
    <location>
        <begin position="268"/>
        <end position="569"/>
    </location>
</feature>
<evidence type="ECO:0000313" key="14">
    <source>
        <dbReference type="EMBL" id="KJZ06007.1"/>
    </source>
</evidence>
<comment type="similarity">
    <text evidence="2">Belongs to the TamA family.</text>
</comment>
<feature type="domain" description="TamA POTRA" evidence="13">
    <location>
        <begin position="42"/>
        <end position="103"/>
    </location>
</feature>
<evidence type="ECO:0000256" key="3">
    <source>
        <dbReference type="ARBA" id="ARBA00015419"/>
    </source>
</evidence>
<evidence type="ECO:0000256" key="4">
    <source>
        <dbReference type="ARBA" id="ARBA00022452"/>
    </source>
</evidence>
<keyword evidence="7" id="KW-0472">Membrane</keyword>
<comment type="caution">
    <text evidence="14">The sequence shown here is derived from an EMBL/GenBank/DDBJ whole genome shotgun (WGS) entry which is preliminary data.</text>
</comment>
<keyword evidence="4" id="KW-1134">Transmembrane beta strand</keyword>
<dbReference type="OrthoDB" id="9803054at2"/>
<dbReference type="PANTHER" id="PTHR12815">
    <property type="entry name" value="SORTING AND ASSEMBLY MACHINERY SAMM50 PROTEIN FAMILY MEMBER"/>
    <property type="match status" value="1"/>
</dbReference>
<dbReference type="RefSeq" id="WP_046006860.1">
    <property type="nucleotide sequence ID" value="NZ_JXYA01000057.1"/>
</dbReference>
<keyword evidence="5" id="KW-0812">Transmembrane</keyword>
<evidence type="ECO:0000259" key="12">
    <source>
        <dbReference type="Pfam" id="PF01103"/>
    </source>
</evidence>
<evidence type="ECO:0000256" key="6">
    <source>
        <dbReference type="ARBA" id="ARBA00022729"/>
    </source>
</evidence>
<proteinExistence type="inferred from homology"/>
<evidence type="ECO:0000256" key="11">
    <source>
        <dbReference type="SAM" id="SignalP"/>
    </source>
</evidence>
<protein>
    <recommendedName>
        <fullName evidence="3">Translocation and assembly module subunit TamA</fullName>
    </recommendedName>
    <alternativeName>
        <fullName evidence="9">Autotransporter assembly factor TamA</fullName>
    </alternativeName>
</protein>
<evidence type="ECO:0000256" key="8">
    <source>
        <dbReference type="ARBA" id="ARBA00023237"/>
    </source>
</evidence>
<gene>
    <name evidence="14" type="ORF">TW77_20645</name>
</gene>
<evidence type="ECO:0000256" key="5">
    <source>
        <dbReference type="ARBA" id="ARBA00022692"/>
    </source>
</evidence>
<dbReference type="GO" id="GO:0009306">
    <property type="term" value="P:protein secretion"/>
    <property type="evidence" value="ECO:0007669"/>
    <property type="project" value="TreeGrafter"/>
</dbReference>
<dbReference type="Proteomes" id="UP000033452">
    <property type="component" value="Unassembled WGS sequence"/>
</dbReference>
<dbReference type="Pfam" id="PF01103">
    <property type="entry name" value="Omp85"/>
    <property type="match status" value="1"/>
</dbReference>
<dbReference type="PATRIC" id="fig|43658.5.peg.4354"/>
<evidence type="ECO:0000256" key="7">
    <source>
        <dbReference type="ARBA" id="ARBA00023136"/>
    </source>
</evidence>
<sequence length="578" mass="64865">MRLSAFSAILVALLFSFQSWANPPSGITEFTIHSASDSIELTDEARDNVMRFLASYVGKPFTPRRKKLIDKDVIKALQALGYYDHTLSLAFDAQTRRVTLELNPGDAWRWEQVEISLQGIDDAALRTRLLSGAIQVGEQVRHDRYEATKAQIESLLLELGYFDFQWLKKQLSVDKAQQQVSATLVLSAGQRYRFGALRLSTQSKAIAFAQALSPFQPGELYAAEKLSQYNLTLNETPYFQSVRVYPLLKARQNGEVPIRVELVDKPANSYEVGGGYSTDLGAKARFKWSKPWITQGGHSMTSDLNVSQRQQDISAAYTIPVDDPNSDVFRILGGYQLQDDLTEGVDTKTWNIQVQRQWLTSGNWVRTAFLKREHETSEQGGETLKTEMLIPGISYAKKQSQGGMLPYWGNERLISIELASDSVISSTSLLKVRWKNAWLRNLQQRHFFLTRLEAGAIVTDDISAVPFNMRFFAGGDQSVRGFAYQSVAPRDEEGNLLGGKYLATASSEYNYQFLPNWRVALFVDTGTATDDFKDKWAVGAGFGLRYLTPVGPIRLDHAWGLSKDSKSTRLSIVIGPEM</sequence>
<dbReference type="GO" id="GO:0097347">
    <property type="term" value="C:TAM protein secretion complex"/>
    <property type="evidence" value="ECO:0007669"/>
    <property type="project" value="TreeGrafter"/>
</dbReference>
<name>A0A0F4QH72_9GAMM</name>
<comment type="subcellular location">
    <subcellularLocation>
        <location evidence="1">Cell outer membrane</location>
    </subcellularLocation>
</comment>
<evidence type="ECO:0000256" key="1">
    <source>
        <dbReference type="ARBA" id="ARBA00004442"/>
    </source>
</evidence>
<comment type="subunit">
    <text evidence="10">Interacts with TamB to form the translocation and assembly module (TAM).</text>
</comment>
<evidence type="ECO:0000259" key="13">
    <source>
        <dbReference type="Pfam" id="PF17243"/>
    </source>
</evidence>
<reference evidence="14 15" key="1">
    <citation type="journal article" date="2015" name="BMC Genomics">
        <title>Genome mining reveals unlocked bioactive potential of marine Gram-negative bacteria.</title>
        <authorList>
            <person name="Machado H."/>
            <person name="Sonnenschein E.C."/>
            <person name="Melchiorsen J."/>
            <person name="Gram L."/>
        </authorList>
    </citation>
    <scope>NUCLEOTIDE SEQUENCE [LARGE SCALE GENOMIC DNA]</scope>
    <source>
        <strain evidence="14 15">S2471</strain>
    </source>
</reference>
<evidence type="ECO:0000313" key="15">
    <source>
        <dbReference type="Proteomes" id="UP000033452"/>
    </source>
</evidence>
<dbReference type="InterPro" id="IPR039910">
    <property type="entry name" value="D15-like"/>
</dbReference>
<dbReference type="AlphaFoldDB" id="A0A0F4QH72"/>
<evidence type="ECO:0000256" key="9">
    <source>
        <dbReference type="ARBA" id="ARBA00033063"/>
    </source>
</evidence>
<dbReference type="Gene3D" id="3.10.20.310">
    <property type="entry name" value="membrane protein fhac"/>
    <property type="match status" value="2"/>
</dbReference>
<evidence type="ECO:0000256" key="2">
    <source>
        <dbReference type="ARBA" id="ARBA00010248"/>
    </source>
</evidence>
<dbReference type="InterPro" id="IPR035243">
    <property type="entry name" value="TamA_POTRA_Dom_1"/>
</dbReference>
<evidence type="ECO:0000256" key="10">
    <source>
        <dbReference type="ARBA" id="ARBA00093548"/>
    </source>
</evidence>
<dbReference type="EMBL" id="JXYA01000057">
    <property type="protein sequence ID" value="KJZ06007.1"/>
    <property type="molecule type" value="Genomic_DNA"/>
</dbReference>
<keyword evidence="15" id="KW-1185">Reference proteome</keyword>
<dbReference type="Pfam" id="PF17243">
    <property type="entry name" value="POTRA_TamA_1"/>
    <property type="match status" value="1"/>
</dbReference>